<evidence type="ECO:0000313" key="2">
    <source>
        <dbReference type="EMBL" id="SHF06330.1"/>
    </source>
</evidence>
<name>A0A1M4YKQ4_9ACTN</name>
<keyword evidence="3" id="KW-1185">Reference proteome</keyword>
<keyword evidence="1" id="KW-0812">Transmembrane</keyword>
<keyword evidence="1" id="KW-1133">Transmembrane helix</keyword>
<dbReference type="AlphaFoldDB" id="A0A1M4YKQ4"/>
<organism evidence="2 3">
    <name type="scientific">Ferrithrix thermotolerans DSM 19514</name>
    <dbReference type="NCBI Taxonomy" id="1121881"/>
    <lineage>
        <taxon>Bacteria</taxon>
        <taxon>Bacillati</taxon>
        <taxon>Actinomycetota</taxon>
        <taxon>Acidimicrobiia</taxon>
        <taxon>Acidimicrobiales</taxon>
        <taxon>Acidimicrobiaceae</taxon>
        <taxon>Ferrithrix</taxon>
    </lineage>
</organism>
<evidence type="ECO:0000256" key="1">
    <source>
        <dbReference type="SAM" id="Phobius"/>
    </source>
</evidence>
<dbReference type="OrthoDB" id="9913363at2"/>
<accession>A0A1M4YKQ4</accession>
<keyword evidence="1" id="KW-0472">Membrane</keyword>
<dbReference type="RefSeq" id="WP_072792761.1">
    <property type="nucleotide sequence ID" value="NZ_FQUL01000079.1"/>
</dbReference>
<reference evidence="3" key="1">
    <citation type="submission" date="2016-11" db="EMBL/GenBank/DDBJ databases">
        <authorList>
            <person name="Varghese N."/>
            <person name="Submissions S."/>
        </authorList>
    </citation>
    <scope>NUCLEOTIDE SEQUENCE [LARGE SCALE GENOMIC DNA]</scope>
    <source>
        <strain evidence="3">DSM 19514</strain>
    </source>
</reference>
<dbReference type="Proteomes" id="UP000184295">
    <property type="component" value="Unassembled WGS sequence"/>
</dbReference>
<dbReference type="EMBL" id="FQUL01000079">
    <property type="protein sequence ID" value="SHF06330.1"/>
    <property type="molecule type" value="Genomic_DNA"/>
</dbReference>
<gene>
    <name evidence="2" type="ORF">SAMN02745225_02361</name>
</gene>
<proteinExistence type="predicted"/>
<feature type="transmembrane region" description="Helical" evidence="1">
    <location>
        <begin position="15"/>
        <end position="38"/>
    </location>
</feature>
<protein>
    <submittedName>
        <fullName evidence="2">Uncharacterized protein</fullName>
    </submittedName>
</protein>
<evidence type="ECO:0000313" key="3">
    <source>
        <dbReference type="Proteomes" id="UP000184295"/>
    </source>
</evidence>
<sequence>MQLESIRQRVTNHRAVSLVAIGALIVGAVAITLGTAAVQARDPSIHVVDSIGLPPRFAGSTLAEWAVQDLSSTEVQEFEHWPRHFQDNYLTVASAFAWNPASTPPNPSSSRALQSIFLRTLEGVENPNAGHMSSKQLSQLQQQAQAAQESATQQYNQEIGALAEAGSGYGNNTASGWTFTSAAVLNVPVVNGFELPGIQLSTVAAFVCVAPGASATRVNLIGGVVQENYSPSGQITDSQISLQPWTDAAVPITPATPSLFGYVPSERKTFPAPSGLQLTTIDNVLPGGVVVSTTTGAKLYFSLSTDTYTSQIPTASQQAQGPQLCEPVRG</sequence>